<dbReference type="InterPro" id="IPR046826">
    <property type="entry name" value="PDH_N"/>
</dbReference>
<reference evidence="4 5" key="1">
    <citation type="submission" date="2014-03" db="EMBL/GenBank/DDBJ databases">
        <title>Genomics of Bifidobacteria.</title>
        <authorList>
            <person name="Ventura M."/>
            <person name="Milani C."/>
            <person name="Lugli G.A."/>
        </authorList>
    </citation>
    <scope>NUCLEOTIDE SEQUENCE [LARGE SCALE GENOMIC DNA]</scope>
    <source>
        <strain evidence="4 5">DSM 21395</strain>
    </source>
</reference>
<evidence type="ECO:0000256" key="2">
    <source>
        <dbReference type="ARBA" id="ARBA00023002"/>
    </source>
</evidence>
<dbReference type="PANTHER" id="PTHR21363">
    <property type="entry name" value="PREPHENATE DEHYDROGENASE"/>
    <property type="match status" value="1"/>
</dbReference>
<dbReference type="GO" id="GO:0008977">
    <property type="term" value="F:prephenate dehydrogenase (NAD+) activity"/>
    <property type="evidence" value="ECO:0007669"/>
    <property type="project" value="UniProtKB-EC"/>
</dbReference>
<dbReference type="InterPro" id="IPR008927">
    <property type="entry name" value="6-PGluconate_DH-like_C_sf"/>
</dbReference>
<dbReference type="InterPro" id="IPR050812">
    <property type="entry name" value="Preph/Arog_dehydrog"/>
</dbReference>
<keyword evidence="5" id="KW-1185">Reference proteome</keyword>
<dbReference type="SUPFAM" id="SSF51735">
    <property type="entry name" value="NAD(P)-binding Rossmann-fold domains"/>
    <property type="match status" value="1"/>
</dbReference>
<keyword evidence="2 4" id="KW-0560">Oxidoreductase</keyword>
<dbReference type="GO" id="GO:0006571">
    <property type="term" value="P:tyrosine biosynthetic process"/>
    <property type="evidence" value="ECO:0007669"/>
    <property type="project" value="InterPro"/>
</dbReference>
<dbReference type="PANTHER" id="PTHR21363:SF0">
    <property type="entry name" value="PREPHENATE DEHYDROGENASE [NADP(+)]"/>
    <property type="match status" value="1"/>
</dbReference>
<dbReference type="Pfam" id="PF02153">
    <property type="entry name" value="PDH_N"/>
    <property type="match status" value="1"/>
</dbReference>
<dbReference type="AlphaFoldDB" id="A0A087C194"/>
<dbReference type="Gene3D" id="1.10.3660.10">
    <property type="entry name" value="6-phosphogluconate dehydrogenase C-terminal like domain"/>
    <property type="match status" value="1"/>
</dbReference>
<proteinExistence type="inferred from homology"/>
<name>A0A087C194_9BIFI</name>
<comment type="similarity">
    <text evidence="1">Belongs to the prephenate/arogenate dehydrogenase family.</text>
</comment>
<dbReference type="Proteomes" id="UP000029082">
    <property type="component" value="Unassembled WGS sequence"/>
</dbReference>
<dbReference type="OrthoDB" id="9802008at2"/>
<dbReference type="Pfam" id="PF20463">
    <property type="entry name" value="PDH_C"/>
    <property type="match status" value="1"/>
</dbReference>
<dbReference type="eggNOG" id="COG0287">
    <property type="taxonomic scope" value="Bacteria"/>
</dbReference>
<gene>
    <name evidence="4" type="ORF">BMON_0601</name>
</gene>
<comment type="caution">
    <text evidence="4">The sequence shown here is derived from an EMBL/GenBank/DDBJ whole genome shotgun (WGS) entry which is preliminary data.</text>
</comment>
<evidence type="ECO:0000256" key="1">
    <source>
        <dbReference type="ARBA" id="ARBA00007964"/>
    </source>
</evidence>
<dbReference type="InterPro" id="IPR036291">
    <property type="entry name" value="NAD(P)-bd_dom_sf"/>
</dbReference>
<evidence type="ECO:0000259" key="3">
    <source>
        <dbReference type="PROSITE" id="PS51176"/>
    </source>
</evidence>
<accession>A0A087C194</accession>
<dbReference type="EMBL" id="JGZE01000010">
    <property type="protein sequence ID" value="KFI77044.1"/>
    <property type="molecule type" value="Genomic_DNA"/>
</dbReference>
<evidence type="ECO:0000313" key="5">
    <source>
        <dbReference type="Proteomes" id="UP000029082"/>
    </source>
</evidence>
<dbReference type="SUPFAM" id="SSF48179">
    <property type="entry name" value="6-phosphogluconate dehydrogenase C-terminal domain-like"/>
    <property type="match status" value="1"/>
</dbReference>
<dbReference type="GO" id="GO:0004665">
    <property type="term" value="F:prephenate dehydrogenase (NADP+) activity"/>
    <property type="evidence" value="ECO:0007669"/>
    <property type="project" value="InterPro"/>
</dbReference>
<organism evidence="4 5">
    <name type="scientific">Bifidobacterium mongoliense DSM 21395</name>
    <dbReference type="NCBI Taxonomy" id="1437603"/>
    <lineage>
        <taxon>Bacteria</taxon>
        <taxon>Bacillati</taxon>
        <taxon>Actinomycetota</taxon>
        <taxon>Actinomycetes</taxon>
        <taxon>Bifidobacteriales</taxon>
        <taxon>Bifidobacteriaceae</taxon>
        <taxon>Bifidobacterium</taxon>
    </lineage>
</organism>
<sequence>MVTTIGIVGLGLIGGSLARRVRARGLAVTAWNHNPRPYAQARRDGIVCVDTLEDLARSRPDLIMLCNPLRAMPEVLAALAPELDRTVTTLSDVGSVKAMVRDQVLDAGLADCYVGAHPMAGNEHSGYEASDPALYDGALWAVTVDDRTSYARMLGVARFITESVGNRLIVVDDRTHDHAAAMISHMPHAVSTAMINLLCDAPERDIAAAMAAGSWRDMTRVALTDPQRTRAMIEEDRPNVAHLLHDMAGRLNRFADALENRDDGAVTDFFAHGDPFRRYRRVAAADVPARDAAAHDAPAHDAVGRGATQAGKDVTAGGDAMRVTLDDEGWRGQLLASACRGERIVRFVGDQEVEVVSRSLG</sequence>
<dbReference type="GO" id="GO:0047794">
    <property type="term" value="F:cyclohexadienyl dehydrogenase activity"/>
    <property type="evidence" value="ECO:0007669"/>
    <property type="project" value="UniProtKB-EC"/>
</dbReference>
<evidence type="ECO:0000313" key="4">
    <source>
        <dbReference type="EMBL" id="KFI77044.1"/>
    </source>
</evidence>
<dbReference type="GO" id="GO:0070403">
    <property type="term" value="F:NAD+ binding"/>
    <property type="evidence" value="ECO:0007669"/>
    <property type="project" value="InterPro"/>
</dbReference>
<protein>
    <submittedName>
        <fullName evidence="4">Prephenate dehydrogenase</fullName>
        <ecNumber evidence="4">1.3.1.12</ecNumber>
        <ecNumber evidence="4">1.3.1.43</ecNumber>
    </submittedName>
</protein>
<dbReference type="Gene3D" id="3.40.50.720">
    <property type="entry name" value="NAD(P)-binding Rossmann-like Domain"/>
    <property type="match status" value="1"/>
</dbReference>
<dbReference type="InterPro" id="IPR003099">
    <property type="entry name" value="Prephen_DH"/>
</dbReference>
<feature type="domain" description="Prephenate/arogenate dehydrogenase" evidence="3">
    <location>
        <begin position="3"/>
        <end position="288"/>
    </location>
</feature>
<dbReference type="EC" id="1.3.1.12" evidence="4"/>
<dbReference type="InterPro" id="IPR046825">
    <property type="entry name" value="PDH_C"/>
</dbReference>
<dbReference type="GeneID" id="93093765"/>
<dbReference type="PROSITE" id="PS51176">
    <property type="entry name" value="PDH_ADH"/>
    <property type="match status" value="1"/>
</dbReference>
<dbReference type="RefSeq" id="WP_033511181.1">
    <property type="nucleotide sequence ID" value="NZ_JDUO01000001.1"/>
</dbReference>
<dbReference type="EC" id="1.3.1.43" evidence="4"/>
<dbReference type="STRING" id="1437603.GCA_000771525_00209"/>